<sequence>MSTTTAISEALAGLGAPPPGLPDEATLARLASALFAELPGGGAAANAAPPAAPPALDRVPAVDATAAALPTAPAIPALPAAPELPAVPALGGGGIALPGVPPVYATALPAAAAPTGGLPTGTLPPATPPAAAPAPASSPYYFLAEAGPRALPAAPVATVPELPLAPPGIDLAELASLALRPGGARPPAPAEPRVDGRFYFVDAVPAGVIAPSAHPPFDVNGVRRDFPILAERVNGRPLIWLDNAATTQKPQVVIDRLAHFYAHENSNIHRAAHALAARATDAYEKARRTVARFLGAGSVDEIVFVRGATEAINLVAKSWGWQHVGEGDEIVVSQLEHHANIVPWQQLAAARGATLRVIPVDDSGQILLGEYRRLLNGRTRLVAVTQVSNALGTITPVAEIVELAHRAGARVLVDGAQAVSHLRVDVKALDADFYVFSGHKVFAPTGIGVVYGKAEVLEDMPPWQGGGNMIRDVTFERTLYQPPPGRFEAGTGNIADAVGLGAALDYLERLGLENVARYEHELLEYATDGLRRVPGLRLIGTAQDKTSVLSFVLDGYRPEEVGSELNREGIAVRAGHHCAQPILRRFGLEATVRPSLAFYNTCEEVDTLLRVLRRLAR</sequence>
<gene>
    <name evidence="8" type="ORF">EV699_11366</name>
</gene>
<accession>A0A4R2LCL5</accession>
<dbReference type="GO" id="GO:0031071">
    <property type="term" value="F:cysteine desulfurase activity"/>
    <property type="evidence" value="ECO:0007669"/>
    <property type="project" value="UniProtKB-EC"/>
</dbReference>
<comment type="caution">
    <text evidence="8">The sequence shown here is derived from an EMBL/GenBank/DDBJ whole genome shotgun (WGS) entry which is preliminary data.</text>
</comment>
<comment type="catalytic activity">
    <reaction evidence="6">
        <text>(sulfur carrier)-H + L-cysteine = (sulfur carrier)-SH + L-alanine</text>
        <dbReference type="Rhea" id="RHEA:43892"/>
        <dbReference type="Rhea" id="RHEA-COMP:14737"/>
        <dbReference type="Rhea" id="RHEA-COMP:14739"/>
        <dbReference type="ChEBI" id="CHEBI:29917"/>
        <dbReference type="ChEBI" id="CHEBI:35235"/>
        <dbReference type="ChEBI" id="CHEBI:57972"/>
        <dbReference type="ChEBI" id="CHEBI:64428"/>
        <dbReference type="EC" id="2.8.1.7"/>
    </reaction>
</comment>
<evidence type="ECO:0000256" key="6">
    <source>
        <dbReference type="ARBA" id="ARBA00050776"/>
    </source>
</evidence>
<dbReference type="GO" id="GO:0016829">
    <property type="term" value="F:lyase activity"/>
    <property type="evidence" value="ECO:0007669"/>
    <property type="project" value="UniProtKB-KW"/>
</dbReference>
<keyword evidence="4" id="KW-0808">Transferase</keyword>
<dbReference type="Gene3D" id="3.90.1150.10">
    <property type="entry name" value="Aspartate Aminotransferase, domain 1"/>
    <property type="match status" value="1"/>
</dbReference>
<evidence type="ECO:0000313" key="9">
    <source>
        <dbReference type="Proteomes" id="UP000295765"/>
    </source>
</evidence>
<dbReference type="PANTHER" id="PTHR43586">
    <property type="entry name" value="CYSTEINE DESULFURASE"/>
    <property type="match status" value="1"/>
</dbReference>
<comment type="cofactor">
    <cofactor evidence="1">
        <name>pyridoxal 5'-phosphate</name>
        <dbReference type="ChEBI" id="CHEBI:597326"/>
    </cofactor>
</comment>
<organism evidence="8 9">
    <name type="scientific">Plasticicumulans lactativorans</name>
    <dbReference type="NCBI Taxonomy" id="1133106"/>
    <lineage>
        <taxon>Bacteria</taxon>
        <taxon>Pseudomonadati</taxon>
        <taxon>Pseudomonadota</taxon>
        <taxon>Gammaproteobacteria</taxon>
        <taxon>Candidatus Competibacteraceae</taxon>
        <taxon>Plasticicumulans</taxon>
    </lineage>
</organism>
<dbReference type="InterPro" id="IPR010970">
    <property type="entry name" value="Cys_dSase_SufS"/>
</dbReference>
<keyword evidence="8" id="KW-0456">Lyase</keyword>
<dbReference type="InterPro" id="IPR015422">
    <property type="entry name" value="PyrdxlP-dep_Trfase_small"/>
</dbReference>
<dbReference type="CDD" id="cd06453">
    <property type="entry name" value="SufS_like"/>
    <property type="match status" value="1"/>
</dbReference>
<evidence type="ECO:0000256" key="3">
    <source>
        <dbReference type="ARBA" id="ARBA00012239"/>
    </source>
</evidence>
<dbReference type="PANTHER" id="PTHR43586:SF8">
    <property type="entry name" value="CYSTEINE DESULFURASE 1, CHLOROPLASTIC"/>
    <property type="match status" value="1"/>
</dbReference>
<dbReference type="InterPro" id="IPR000192">
    <property type="entry name" value="Aminotrans_V_dom"/>
</dbReference>
<dbReference type="Proteomes" id="UP000295765">
    <property type="component" value="Unassembled WGS sequence"/>
</dbReference>
<evidence type="ECO:0000256" key="1">
    <source>
        <dbReference type="ARBA" id="ARBA00001933"/>
    </source>
</evidence>
<evidence type="ECO:0000256" key="4">
    <source>
        <dbReference type="ARBA" id="ARBA00022679"/>
    </source>
</evidence>
<evidence type="ECO:0000313" key="8">
    <source>
        <dbReference type="EMBL" id="TCO80588.1"/>
    </source>
</evidence>
<evidence type="ECO:0000259" key="7">
    <source>
        <dbReference type="Pfam" id="PF00266"/>
    </source>
</evidence>
<dbReference type="InterPro" id="IPR015424">
    <property type="entry name" value="PyrdxlP-dep_Trfase"/>
</dbReference>
<dbReference type="Pfam" id="PF00266">
    <property type="entry name" value="Aminotran_5"/>
    <property type="match status" value="1"/>
</dbReference>
<keyword evidence="9" id="KW-1185">Reference proteome</keyword>
<dbReference type="RefSeq" id="WP_207923012.1">
    <property type="nucleotide sequence ID" value="NZ_SLWY01000013.1"/>
</dbReference>
<dbReference type="Gene3D" id="3.40.640.10">
    <property type="entry name" value="Type I PLP-dependent aspartate aminotransferase-like (Major domain)"/>
    <property type="match status" value="1"/>
</dbReference>
<dbReference type="InterPro" id="IPR015421">
    <property type="entry name" value="PyrdxlP-dep_Trfase_major"/>
</dbReference>
<protein>
    <recommendedName>
        <fullName evidence="3">cysteine desulfurase</fullName>
        <ecNumber evidence="3">2.8.1.7</ecNumber>
    </recommendedName>
</protein>
<keyword evidence="5" id="KW-0663">Pyridoxal phosphate</keyword>
<proteinExistence type="inferred from homology"/>
<dbReference type="SUPFAM" id="SSF53383">
    <property type="entry name" value="PLP-dependent transferases"/>
    <property type="match status" value="1"/>
</dbReference>
<dbReference type="EC" id="2.8.1.7" evidence="3"/>
<feature type="domain" description="Aminotransferase class V" evidence="7">
    <location>
        <begin position="239"/>
        <end position="608"/>
    </location>
</feature>
<dbReference type="AlphaFoldDB" id="A0A4R2LCL5"/>
<evidence type="ECO:0000256" key="2">
    <source>
        <dbReference type="ARBA" id="ARBA00010447"/>
    </source>
</evidence>
<dbReference type="GO" id="GO:0006534">
    <property type="term" value="P:cysteine metabolic process"/>
    <property type="evidence" value="ECO:0007669"/>
    <property type="project" value="InterPro"/>
</dbReference>
<dbReference type="GO" id="GO:0030170">
    <property type="term" value="F:pyridoxal phosphate binding"/>
    <property type="evidence" value="ECO:0007669"/>
    <property type="project" value="InterPro"/>
</dbReference>
<dbReference type="EMBL" id="SLWY01000013">
    <property type="protein sequence ID" value="TCO80588.1"/>
    <property type="molecule type" value="Genomic_DNA"/>
</dbReference>
<comment type="similarity">
    <text evidence="2">Belongs to the class-V pyridoxal-phosphate-dependent aminotransferase family. Csd subfamily.</text>
</comment>
<dbReference type="NCBIfam" id="NF041166">
    <property type="entry name" value="f2_encap_cargo1"/>
    <property type="match status" value="1"/>
</dbReference>
<name>A0A4R2LCL5_9GAMM</name>
<dbReference type="NCBIfam" id="TIGR01979">
    <property type="entry name" value="sufS"/>
    <property type="match status" value="1"/>
</dbReference>
<evidence type="ECO:0000256" key="5">
    <source>
        <dbReference type="ARBA" id="ARBA00022898"/>
    </source>
</evidence>
<reference evidence="8 9" key="1">
    <citation type="submission" date="2019-03" db="EMBL/GenBank/DDBJ databases">
        <title>Genomic Encyclopedia of Type Strains, Phase IV (KMG-IV): sequencing the most valuable type-strain genomes for metagenomic binning, comparative biology and taxonomic classification.</title>
        <authorList>
            <person name="Goeker M."/>
        </authorList>
    </citation>
    <scope>NUCLEOTIDE SEQUENCE [LARGE SCALE GENOMIC DNA]</scope>
    <source>
        <strain evidence="8 9">DSM 25287</strain>
    </source>
</reference>